<keyword evidence="2" id="KW-1185">Reference proteome</keyword>
<dbReference type="Proteomes" id="UP001163321">
    <property type="component" value="Chromosome 4"/>
</dbReference>
<dbReference type="EMBL" id="CM047583">
    <property type="protein sequence ID" value="KAI9914179.1"/>
    <property type="molecule type" value="Genomic_DNA"/>
</dbReference>
<proteinExistence type="predicted"/>
<name>A0ACC0W7W6_9STRA</name>
<accession>A0ACC0W7W6</accession>
<comment type="caution">
    <text evidence="1">The sequence shown here is derived from an EMBL/GenBank/DDBJ whole genome shotgun (WGS) entry which is preliminary data.</text>
</comment>
<organism evidence="1 2">
    <name type="scientific">Peronosclerospora sorghi</name>
    <dbReference type="NCBI Taxonomy" id="230839"/>
    <lineage>
        <taxon>Eukaryota</taxon>
        <taxon>Sar</taxon>
        <taxon>Stramenopiles</taxon>
        <taxon>Oomycota</taxon>
        <taxon>Peronosporomycetes</taxon>
        <taxon>Peronosporales</taxon>
        <taxon>Peronosporaceae</taxon>
        <taxon>Peronosclerospora</taxon>
    </lineage>
</organism>
<evidence type="ECO:0000313" key="1">
    <source>
        <dbReference type="EMBL" id="KAI9914179.1"/>
    </source>
</evidence>
<reference evidence="1 2" key="1">
    <citation type="journal article" date="2022" name="bioRxiv">
        <title>The genome of the oomycete Peronosclerospora sorghi, a cosmopolitan pathogen of maize and sorghum, is inflated with dispersed pseudogenes.</title>
        <authorList>
            <person name="Fletcher K."/>
            <person name="Martin F."/>
            <person name="Isakeit T."/>
            <person name="Cavanaugh K."/>
            <person name="Magill C."/>
            <person name="Michelmore R."/>
        </authorList>
    </citation>
    <scope>NUCLEOTIDE SEQUENCE [LARGE SCALE GENOMIC DNA]</scope>
    <source>
        <strain evidence="1">P6</strain>
    </source>
</reference>
<evidence type="ECO:0000313" key="2">
    <source>
        <dbReference type="Proteomes" id="UP001163321"/>
    </source>
</evidence>
<sequence>MAHRELLRASARDADAVRQYLASIEADELDELLDSLTPRCSNKRQKKSAVLVPDDWLPLVRLLLQCEATRLRTASYIIQVLRRGSPSELESMQLLTEVSIGYSSGLDALQELQATEKMRLVMEKKKLLDEMHVVLEIIFSFLEEIISDEMRSSTTKDKVLPQLLGLVPFFLGLREEISGKATSECLAKLLELPWSCRTVPSLLNALMDDMSLMSRESWQQLQKTIERMVTTSPEMASESMNPLIRECVLVANLMGGHEWIGIARYLLRQLPVRCRQEAEFNLQMSLNQSPRIVSLVCESIRCSQAPEQADVVIIDLTDDPLWGAVDLQLDWSDLFLLLHSLQVSKPILQHRTSSSRVATDASVFSEIEELAWLIIEGDAKAFISSMTRAATQRPNKSIEKHVQDQVEFVLNFGGKQVHARQWKALLLMDVAFFWIEHCDPVPDDEKLFNTSKSTLALMLLQAIFETAPETRAEVLSSLFERSQKPAQRKVCQQAFTTTKKENGPDGLVCLQYRLQAKRCQNYSFLNRQRCFRISMLFKIGSDLYNFMMVFLRKLFSTGNQLHQKFAVDMWCTWLEQRLPFNEQQEEEIVSTIKNSVAATRDIQAWSFGRLEQLFQYNKVREEGPVITLRKCSWEELHRFFSQEIGKFIVPTTSDNMYEDDQDCGYEYDDHESVLSRFHFSSLNALYQQNASLDGAASTGLVFQKLLSCLIRFGQCASVSKTSSEGLPLEGLSATDSEIKQWLIDLISNWKYFFHWICQDLEELLSQSVRDRACTERAWWKLVARIFIGCAVCNIAIEILMSRGRNRSSGEQNSLNEEMAVFGGFENCELSIWSLMEVEFSLHRMIQKLSSQYATEMETRLSKELVRSASHGLFRVLQPAKLNLLTTIKRTFENTATSKRVDSERPNGMSFETILFVLDSCSSSVDDVELSGTSHRVENDPRESSFTLELLLSVYVNLRSYILPASEASGFQNSERESNKGNTSVSSVQLSLYADSIAAKFPAAARPLVDHGKGAKAVVLLDSKRAEEVLEHICAAIGRTLNLLIKSSNLQSAHDQVGHSLLQVSWTEDCEAEGTEYKNQFARLSCIFLRDVKESAQLDGLTKFCVSCALLSKRLLEYAAKMVNTATALELGRLSSLAYEILCDNVVYNARLLRLLLSICLPTHLALSMKTFVTLERKIQGIIQTCRNDFNDDTDRYRPRRDVSRSHRRPGKKKKAKKNVAAHRKRLRQGFDTSSSDDWSPNSDSDFDSSYSSGTDVSDEHQSIFDKGNGYTRSPGNRERVPNLQSHATQNIALLAVLALLEHSQSTLLRIVAVNSNDRELNTFPHYQEIQSYLRIHELVIHAISNNFDSAWNTRRVLLKVLHMMELGLRIGKATGALQRKGDDAAIVQWHDSIICIYEAAVTSAVKSRAWVSCMKEASHDFGTKCKVHWLWIIFALCA</sequence>
<protein>
    <submittedName>
        <fullName evidence="1">Uncharacterized protein</fullName>
    </submittedName>
</protein>
<gene>
    <name evidence="1" type="ORF">PsorP6_005656</name>
</gene>